<evidence type="ECO:0000313" key="3">
    <source>
        <dbReference type="Proteomes" id="UP001223016"/>
    </source>
</evidence>
<reference evidence="2 3" key="1">
    <citation type="submission" date="2023-07" db="EMBL/GenBank/DDBJ databases">
        <title>Identification of four novel Pseudomonas species associated with bacterial leaf spot of cucurbits.</title>
        <authorList>
            <person name="Fullem K.R."/>
        </authorList>
    </citation>
    <scope>NUCLEOTIDE SEQUENCE [LARGE SCALE GENOMIC DNA]</scope>
    <source>
        <strain evidence="2 3">KFB 138</strain>
    </source>
</reference>
<keyword evidence="3" id="KW-1185">Reference proteome</keyword>
<proteinExistence type="predicted"/>
<feature type="transmembrane region" description="Helical" evidence="1">
    <location>
        <begin position="21"/>
        <end position="41"/>
    </location>
</feature>
<protein>
    <submittedName>
        <fullName evidence="2">Uncharacterized protein</fullName>
    </submittedName>
</protein>
<dbReference type="RefSeq" id="WP_198729272.1">
    <property type="nucleotide sequence ID" value="NZ_JAUQOO010000009.1"/>
</dbReference>
<keyword evidence="1" id="KW-0472">Membrane</keyword>
<sequence>MTMVTFKSTTQLVRRSVVATWSFSWPFLMALVLAITLIWVVKAVFGDFEKLKAWQESHYGYLLAWRLLIYVLIGFGWLRLCSRLMKASDGEQARPPIRRCEVMAIAMVLMFEISHSGLLGSSS</sequence>
<feature type="transmembrane region" description="Helical" evidence="1">
    <location>
        <begin position="61"/>
        <end position="81"/>
    </location>
</feature>
<gene>
    <name evidence="2" type="ORF">Q6A51_13260</name>
</gene>
<keyword evidence="1" id="KW-1133">Transmembrane helix</keyword>
<accession>A0ABT9CQJ2</accession>
<name>A0ABT9CQJ2_9PSED</name>
<evidence type="ECO:0000256" key="1">
    <source>
        <dbReference type="SAM" id="Phobius"/>
    </source>
</evidence>
<comment type="caution">
    <text evidence="2">The sequence shown here is derived from an EMBL/GenBank/DDBJ whole genome shotgun (WGS) entry which is preliminary data.</text>
</comment>
<organism evidence="2 3">
    <name type="scientific">Pseudomonas serbiensis</name>
    <dbReference type="NCBI Taxonomy" id="3064350"/>
    <lineage>
        <taxon>Bacteria</taxon>
        <taxon>Pseudomonadati</taxon>
        <taxon>Pseudomonadota</taxon>
        <taxon>Gammaproteobacteria</taxon>
        <taxon>Pseudomonadales</taxon>
        <taxon>Pseudomonadaceae</taxon>
        <taxon>Pseudomonas</taxon>
    </lineage>
</organism>
<dbReference type="EMBL" id="JAUQOO010000009">
    <property type="protein sequence ID" value="MDO7927758.1"/>
    <property type="molecule type" value="Genomic_DNA"/>
</dbReference>
<dbReference type="Proteomes" id="UP001223016">
    <property type="component" value="Unassembled WGS sequence"/>
</dbReference>
<evidence type="ECO:0000313" key="2">
    <source>
        <dbReference type="EMBL" id="MDO7927758.1"/>
    </source>
</evidence>
<keyword evidence="1" id="KW-0812">Transmembrane</keyword>